<evidence type="ECO:0000256" key="2">
    <source>
        <dbReference type="ARBA" id="ARBA00006357"/>
    </source>
</evidence>
<evidence type="ECO:0000256" key="3">
    <source>
        <dbReference type="ARBA" id="ARBA00022722"/>
    </source>
</evidence>
<sequence>MTSQRQMMSINTRREANDNDDGDCNDASVTTSQASVNTGTVSHAVAASTQPPDVKPKRLHRKRKASKGRLKKLWRRAAGPPPGITSRTEWLELMELHSKQRGEAGPLPGPTVCLATHTLRDFSQLENWQTTEGSDHRDVLINLLFGGGGNNDGDHKSTTQQKQKKRKLILTSAEEYDDCDRGANSSSPFNIPPMPSWSNMSNIVSVGGVAVIEIEIIGGEKGMSCSLMPSRRIVDSMNAKCANVWTSLLRSSKMPIDGNQDNGNKVTRTIGAACKVKLFQENNKHPRCLSDVLMFLPPPPSQFDETSQKDSLDIFCAMNDLLLKSKQMRSEGFPVESRSPLSRTSGPASVNSLDAKLARERICKLSRTSLSSEDVQFDALELVSALSTNVVLNDIEEDSIEKGDEFSKMEHYVKSFSHHLGVSDSSSDVGDFNAHLNPVRQRKIFALDCEMVRTSSAAPELARVSVVMFTGGDEGKEKNVAILTCADEEKSIVVLDELVKPRRKVLDYITEYSGITPQMLQGVETRIEDIQVRLLSMLDEQDILVGHSLENDLHALRLVHDKVIDTSVIFRGMNGRKFSLKHLSNILLHKKIQAGSNGHCSSEDARAALVLALRRARHGDSFRLKESSKRQNIIGVFQKWNRAAKDAIAFAERNDGACVCIGDNDWIKDYVQSAEGAHHVLCCDTILNTMSMAVPAWLSSSSATKRAGLLWAKLRCEESANGKGQWKSEEKKLDELVKALVDRVPTHTPILMIFQKNYKKALALTRQRKASQNPKATLRWTSLQEKEWNDCLDECRNCEAIWI</sequence>
<evidence type="ECO:0000313" key="10">
    <source>
        <dbReference type="Proteomes" id="UP001530315"/>
    </source>
</evidence>
<gene>
    <name evidence="9" type="ORF">ACHAW5_001385</name>
</gene>
<feature type="compositionally biased region" description="Polar residues" evidence="7">
    <location>
        <begin position="27"/>
        <end position="51"/>
    </location>
</feature>
<protein>
    <recommendedName>
        <fullName evidence="8">Exonuclease domain-containing protein</fullName>
    </recommendedName>
</protein>
<keyword evidence="5" id="KW-0269">Exonuclease</keyword>
<dbReference type="EMBL" id="JALLAZ020001457">
    <property type="protein sequence ID" value="KAL3774599.1"/>
    <property type="molecule type" value="Genomic_DNA"/>
</dbReference>
<feature type="domain" description="Exonuclease" evidence="8">
    <location>
        <begin position="443"/>
        <end position="621"/>
    </location>
</feature>
<feature type="compositionally biased region" description="Basic residues" evidence="7">
    <location>
        <begin position="57"/>
        <end position="71"/>
    </location>
</feature>
<evidence type="ECO:0000259" key="8">
    <source>
        <dbReference type="SMART" id="SM00479"/>
    </source>
</evidence>
<organism evidence="9 10">
    <name type="scientific">Stephanodiscus triporus</name>
    <dbReference type="NCBI Taxonomy" id="2934178"/>
    <lineage>
        <taxon>Eukaryota</taxon>
        <taxon>Sar</taxon>
        <taxon>Stramenopiles</taxon>
        <taxon>Ochrophyta</taxon>
        <taxon>Bacillariophyta</taxon>
        <taxon>Coscinodiscophyceae</taxon>
        <taxon>Thalassiosirophycidae</taxon>
        <taxon>Stephanodiscales</taxon>
        <taxon>Stephanodiscaceae</taxon>
        <taxon>Stephanodiscus</taxon>
    </lineage>
</organism>
<dbReference type="GO" id="GO:0004527">
    <property type="term" value="F:exonuclease activity"/>
    <property type="evidence" value="ECO:0007669"/>
    <property type="project" value="UniProtKB-KW"/>
</dbReference>
<dbReference type="SMART" id="SM00479">
    <property type="entry name" value="EXOIII"/>
    <property type="match status" value="1"/>
</dbReference>
<dbReference type="PANTHER" id="PTHR12801">
    <property type="entry name" value="RNA EXONUCLEASE REXO1 / RECO3 FAMILY MEMBER-RELATED"/>
    <property type="match status" value="1"/>
</dbReference>
<dbReference type="CDD" id="cd06145">
    <property type="entry name" value="REX1_like"/>
    <property type="match status" value="1"/>
</dbReference>
<dbReference type="AlphaFoldDB" id="A0ABD3NGE2"/>
<accession>A0ABD3NGE2</accession>
<comment type="subcellular location">
    <subcellularLocation>
        <location evidence="1">Nucleus</location>
    </subcellularLocation>
</comment>
<reference evidence="9 10" key="1">
    <citation type="submission" date="2024-10" db="EMBL/GenBank/DDBJ databases">
        <title>Updated reference genomes for cyclostephanoid diatoms.</title>
        <authorList>
            <person name="Roberts W.R."/>
            <person name="Alverson A.J."/>
        </authorList>
    </citation>
    <scope>NUCLEOTIDE SEQUENCE [LARGE SCALE GENOMIC DNA]</scope>
    <source>
        <strain evidence="9 10">AJA276-08</strain>
    </source>
</reference>
<dbReference type="Gene3D" id="3.30.420.10">
    <property type="entry name" value="Ribonuclease H-like superfamily/Ribonuclease H"/>
    <property type="match status" value="1"/>
</dbReference>
<dbReference type="SUPFAM" id="SSF53098">
    <property type="entry name" value="Ribonuclease H-like"/>
    <property type="match status" value="1"/>
</dbReference>
<keyword evidence="3" id="KW-0540">Nuclease</keyword>
<dbReference type="InterPro" id="IPR034922">
    <property type="entry name" value="REX1-like_exo"/>
</dbReference>
<dbReference type="InterPro" id="IPR012337">
    <property type="entry name" value="RNaseH-like_sf"/>
</dbReference>
<comment type="caution">
    <text evidence="9">The sequence shown here is derived from an EMBL/GenBank/DDBJ whole genome shotgun (WGS) entry which is preliminary data.</text>
</comment>
<evidence type="ECO:0000256" key="4">
    <source>
        <dbReference type="ARBA" id="ARBA00022801"/>
    </source>
</evidence>
<name>A0ABD3NGE2_9STRA</name>
<dbReference type="GO" id="GO:0005634">
    <property type="term" value="C:nucleus"/>
    <property type="evidence" value="ECO:0007669"/>
    <property type="project" value="UniProtKB-SubCell"/>
</dbReference>
<evidence type="ECO:0000313" key="9">
    <source>
        <dbReference type="EMBL" id="KAL3774599.1"/>
    </source>
</evidence>
<evidence type="ECO:0000256" key="6">
    <source>
        <dbReference type="ARBA" id="ARBA00023242"/>
    </source>
</evidence>
<evidence type="ECO:0000256" key="7">
    <source>
        <dbReference type="SAM" id="MobiDB-lite"/>
    </source>
</evidence>
<feature type="region of interest" description="Disordered" evidence="7">
    <location>
        <begin position="1"/>
        <end position="71"/>
    </location>
</feature>
<keyword evidence="4" id="KW-0378">Hydrolase</keyword>
<dbReference type="InterPro" id="IPR036397">
    <property type="entry name" value="RNaseH_sf"/>
</dbReference>
<proteinExistence type="inferred from homology"/>
<comment type="similarity">
    <text evidence="2">Belongs to the REXO1/REXO3 family.</text>
</comment>
<dbReference type="InterPro" id="IPR047021">
    <property type="entry name" value="REXO1/3/4-like"/>
</dbReference>
<dbReference type="Pfam" id="PF00929">
    <property type="entry name" value="RNase_T"/>
    <property type="match status" value="1"/>
</dbReference>
<dbReference type="PANTHER" id="PTHR12801:SF115">
    <property type="entry name" value="FI18136P1-RELATED"/>
    <property type="match status" value="1"/>
</dbReference>
<dbReference type="InterPro" id="IPR013520">
    <property type="entry name" value="Ribonucl_H"/>
</dbReference>
<evidence type="ECO:0000256" key="5">
    <source>
        <dbReference type="ARBA" id="ARBA00022839"/>
    </source>
</evidence>
<dbReference type="Proteomes" id="UP001530315">
    <property type="component" value="Unassembled WGS sequence"/>
</dbReference>
<keyword evidence="10" id="KW-1185">Reference proteome</keyword>
<evidence type="ECO:0000256" key="1">
    <source>
        <dbReference type="ARBA" id="ARBA00004123"/>
    </source>
</evidence>
<keyword evidence="6" id="KW-0539">Nucleus</keyword>
<feature type="compositionally biased region" description="Polar residues" evidence="7">
    <location>
        <begin position="1"/>
        <end position="11"/>
    </location>
</feature>